<dbReference type="Proteomes" id="UP000075606">
    <property type="component" value="Unassembled WGS sequence"/>
</dbReference>
<dbReference type="HAMAP" id="MF_01161">
    <property type="entry name" value="tRNA_Ile_lys_synt"/>
    <property type="match status" value="1"/>
</dbReference>
<dbReference type="GO" id="GO:0006400">
    <property type="term" value="P:tRNA modification"/>
    <property type="evidence" value="ECO:0007669"/>
    <property type="project" value="UniProtKB-UniRule"/>
</dbReference>
<dbReference type="InterPro" id="IPR014729">
    <property type="entry name" value="Rossmann-like_a/b/a_fold"/>
</dbReference>
<evidence type="ECO:0000256" key="7">
    <source>
        <dbReference type="ARBA" id="ARBA00048539"/>
    </source>
</evidence>
<dbReference type="STRING" id="333140.AWW68_12235"/>
<dbReference type="NCBIfam" id="TIGR02432">
    <property type="entry name" value="lysidine_TilS_N"/>
    <property type="match status" value="1"/>
</dbReference>
<dbReference type="InterPro" id="IPR012094">
    <property type="entry name" value="tRNA_Ile_lys_synt"/>
</dbReference>
<name>A0A150X407_9BACT</name>
<comment type="similarity">
    <text evidence="8">Belongs to the tRNA(Ile)-lysidine synthase family.</text>
</comment>
<dbReference type="GO" id="GO:0032267">
    <property type="term" value="F:tRNA(Ile)-lysidine synthase activity"/>
    <property type="evidence" value="ECO:0007669"/>
    <property type="project" value="UniProtKB-EC"/>
</dbReference>
<evidence type="ECO:0000313" key="10">
    <source>
        <dbReference type="EMBL" id="KYG73456.1"/>
    </source>
</evidence>
<keyword evidence="3 8" id="KW-0436">Ligase</keyword>
<keyword evidence="5 8" id="KW-0547">Nucleotide-binding</keyword>
<evidence type="ECO:0000256" key="5">
    <source>
        <dbReference type="ARBA" id="ARBA00022741"/>
    </source>
</evidence>
<keyword evidence="6 8" id="KW-0067">ATP-binding</keyword>
<dbReference type="InterPro" id="IPR011063">
    <property type="entry name" value="TilS/TtcA_N"/>
</dbReference>
<evidence type="ECO:0000256" key="3">
    <source>
        <dbReference type="ARBA" id="ARBA00022598"/>
    </source>
</evidence>
<protein>
    <recommendedName>
        <fullName evidence="8">tRNA(Ile)-lysidine synthase</fullName>
        <ecNumber evidence="8">6.3.4.19</ecNumber>
    </recommendedName>
    <alternativeName>
        <fullName evidence="8">tRNA(Ile)-2-lysyl-cytidine synthase</fullName>
    </alternativeName>
    <alternativeName>
        <fullName evidence="8">tRNA(Ile)-lysidine synthetase</fullName>
    </alternativeName>
</protein>
<comment type="subcellular location">
    <subcellularLocation>
        <location evidence="1 8">Cytoplasm</location>
    </subcellularLocation>
</comment>
<comment type="catalytic activity">
    <reaction evidence="7 8">
        <text>cytidine(34) in tRNA(Ile2) + L-lysine + ATP = lysidine(34) in tRNA(Ile2) + AMP + diphosphate + H(+)</text>
        <dbReference type="Rhea" id="RHEA:43744"/>
        <dbReference type="Rhea" id="RHEA-COMP:10625"/>
        <dbReference type="Rhea" id="RHEA-COMP:10670"/>
        <dbReference type="ChEBI" id="CHEBI:15378"/>
        <dbReference type="ChEBI" id="CHEBI:30616"/>
        <dbReference type="ChEBI" id="CHEBI:32551"/>
        <dbReference type="ChEBI" id="CHEBI:33019"/>
        <dbReference type="ChEBI" id="CHEBI:82748"/>
        <dbReference type="ChEBI" id="CHEBI:83665"/>
        <dbReference type="ChEBI" id="CHEBI:456215"/>
        <dbReference type="EC" id="6.3.4.19"/>
    </reaction>
</comment>
<comment type="domain">
    <text evidence="8">The N-terminal region contains the highly conserved SGGXDS motif, predicted to be a P-loop motif involved in ATP binding.</text>
</comment>
<dbReference type="SUPFAM" id="SSF56037">
    <property type="entry name" value="PheT/TilS domain"/>
    <property type="match status" value="1"/>
</dbReference>
<dbReference type="PANTHER" id="PTHR43033">
    <property type="entry name" value="TRNA(ILE)-LYSIDINE SYNTHASE-RELATED"/>
    <property type="match status" value="1"/>
</dbReference>
<organism evidence="10 11">
    <name type="scientific">Roseivirga spongicola</name>
    <dbReference type="NCBI Taxonomy" id="333140"/>
    <lineage>
        <taxon>Bacteria</taxon>
        <taxon>Pseudomonadati</taxon>
        <taxon>Bacteroidota</taxon>
        <taxon>Cytophagia</taxon>
        <taxon>Cytophagales</taxon>
        <taxon>Roseivirgaceae</taxon>
        <taxon>Roseivirga</taxon>
    </lineage>
</organism>
<dbReference type="SMART" id="SM00977">
    <property type="entry name" value="TilS_C"/>
    <property type="match status" value="1"/>
</dbReference>
<dbReference type="InterPro" id="IPR012795">
    <property type="entry name" value="tRNA_Ile_lys_synt_N"/>
</dbReference>
<comment type="caution">
    <text evidence="10">The sequence shown here is derived from an EMBL/GenBank/DDBJ whole genome shotgun (WGS) entry which is preliminary data.</text>
</comment>
<dbReference type="Pfam" id="PF01171">
    <property type="entry name" value="ATP_bind_3"/>
    <property type="match status" value="1"/>
</dbReference>
<dbReference type="PANTHER" id="PTHR43033:SF1">
    <property type="entry name" value="TRNA(ILE)-LYSIDINE SYNTHASE-RELATED"/>
    <property type="match status" value="1"/>
</dbReference>
<dbReference type="EMBL" id="LRPC01000028">
    <property type="protein sequence ID" value="KYG73456.1"/>
    <property type="molecule type" value="Genomic_DNA"/>
</dbReference>
<dbReference type="InterPro" id="IPR012796">
    <property type="entry name" value="Lysidine-tRNA-synth_C"/>
</dbReference>
<keyword evidence="11" id="KW-1185">Reference proteome</keyword>
<keyword evidence="4 8" id="KW-0819">tRNA processing</keyword>
<evidence type="ECO:0000256" key="8">
    <source>
        <dbReference type="HAMAP-Rule" id="MF_01161"/>
    </source>
</evidence>
<dbReference type="GO" id="GO:0005524">
    <property type="term" value="F:ATP binding"/>
    <property type="evidence" value="ECO:0007669"/>
    <property type="project" value="UniProtKB-UniRule"/>
</dbReference>
<evidence type="ECO:0000256" key="6">
    <source>
        <dbReference type="ARBA" id="ARBA00022840"/>
    </source>
</evidence>
<dbReference type="EC" id="6.3.4.19" evidence="8"/>
<dbReference type="CDD" id="cd01992">
    <property type="entry name" value="TilS_N"/>
    <property type="match status" value="1"/>
</dbReference>
<dbReference type="NCBIfam" id="TIGR02433">
    <property type="entry name" value="lysidine_TilS_C"/>
    <property type="match status" value="1"/>
</dbReference>
<accession>A0A150X407</accession>
<evidence type="ECO:0000256" key="2">
    <source>
        <dbReference type="ARBA" id="ARBA00022490"/>
    </source>
</evidence>
<feature type="domain" description="Lysidine-tRNA(Ile) synthetase C-terminal" evidence="9">
    <location>
        <begin position="364"/>
        <end position="436"/>
    </location>
</feature>
<gene>
    <name evidence="8" type="primary">tilS</name>
    <name evidence="10" type="ORF">AWW68_12235</name>
</gene>
<comment type="function">
    <text evidence="8">Ligates lysine onto the cytidine present at position 34 of the AUA codon-specific tRNA(Ile) that contains the anticodon CAU, in an ATP-dependent manner. Cytidine is converted to lysidine, thus changing the amino acid specificity of the tRNA from methionine to isoleucine.</text>
</comment>
<reference evidence="10 11" key="1">
    <citation type="submission" date="2016-01" db="EMBL/GenBank/DDBJ databases">
        <title>Genome sequencing of Roseivirga spongicola UST030701-084.</title>
        <authorList>
            <person name="Selvaratnam C."/>
            <person name="Thevarajoo S."/>
            <person name="Goh K.M."/>
            <person name="Ee R."/>
            <person name="Chan K.-G."/>
            <person name="Chong C.S."/>
        </authorList>
    </citation>
    <scope>NUCLEOTIDE SEQUENCE [LARGE SCALE GENOMIC DNA]</scope>
    <source>
        <strain evidence="10 11">UST030701-084</strain>
    </source>
</reference>
<sequence length="441" mass="51330">MVDRFLEFIKKHALIDEKDDLLLAVSGGVDSMVLFNLISQTKHRFAVAHCNFQLRGEQADLDEKLVKEACEANGIKNHSVRFETKKFASEKGISTQMAARELRFDWFRELCSKFGYTKIVLAHHRDDSIETFFLNLSRGTSLKGLRGIQARNENLIRPLLLLSKKEIVDYATRNGIAWREDVSNEETYYKRNLIRHELLPVFKKLNPDFEKVMSENLEKLEYRYQTSERHYDDLRASLIEEQNNQSRIVKSEILEQCASAYDLYEVLRPFSFNFDTAEQLYESLDKVGVQFKSDSHFALVDREYVFIEEISTTSYESFELQEGEDGFICADKHYHLSVLGVSDWKLDRKPEHAALDLALLQFPLEIRPWQEGDTFQPIGMKGRKLISDLLIDLKVPLSDKPKVHVLLSNDEIAWVIGFRISEKFKVSEKTKKVWQAKLKNN</sequence>
<evidence type="ECO:0000256" key="4">
    <source>
        <dbReference type="ARBA" id="ARBA00022694"/>
    </source>
</evidence>
<proteinExistence type="inferred from homology"/>
<dbReference type="Gene3D" id="3.40.50.620">
    <property type="entry name" value="HUPs"/>
    <property type="match status" value="1"/>
</dbReference>
<feature type="binding site" evidence="8">
    <location>
        <begin position="26"/>
        <end position="31"/>
    </location>
    <ligand>
        <name>ATP</name>
        <dbReference type="ChEBI" id="CHEBI:30616"/>
    </ligand>
</feature>
<dbReference type="AlphaFoldDB" id="A0A150X407"/>
<dbReference type="OrthoDB" id="9807403at2"/>
<dbReference type="Pfam" id="PF11734">
    <property type="entry name" value="TilS_C"/>
    <property type="match status" value="1"/>
</dbReference>
<dbReference type="SUPFAM" id="SSF52402">
    <property type="entry name" value="Adenine nucleotide alpha hydrolases-like"/>
    <property type="match status" value="1"/>
</dbReference>
<evidence type="ECO:0000259" key="9">
    <source>
        <dbReference type="SMART" id="SM00977"/>
    </source>
</evidence>
<dbReference type="RefSeq" id="WP_068221798.1">
    <property type="nucleotide sequence ID" value="NZ_CP139724.1"/>
</dbReference>
<keyword evidence="2 8" id="KW-0963">Cytoplasm</keyword>
<evidence type="ECO:0000313" key="11">
    <source>
        <dbReference type="Proteomes" id="UP000075606"/>
    </source>
</evidence>
<dbReference type="GO" id="GO:0005737">
    <property type="term" value="C:cytoplasm"/>
    <property type="evidence" value="ECO:0007669"/>
    <property type="project" value="UniProtKB-SubCell"/>
</dbReference>
<evidence type="ECO:0000256" key="1">
    <source>
        <dbReference type="ARBA" id="ARBA00004496"/>
    </source>
</evidence>